<dbReference type="Pfam" id="PF01613">
    <property type="entry name" value="Flavin_Reduct"/>
    <property type="match status" value="1"/>
</dbReference>
<dbReference type="EMBL" id="JBHPBY010000005">
    <property type="protein sequence ID" value="MFC1848736.1"/>
    <property type="molecule type" value="Genomic_DNA"/>
</dbReference>
<proteinExistence type="predicted"/>
<dbReference type="Proteomes" id="UP001594351">
    <property type="component" value="Unassembled WGS sequence"/>
</dbReference>
<comment type="caution">
    <text evidence="2">The sequence shown here is derived from an EMBL/GenBank/DDBJ whole genome shotgun (WGS) entry which is preliminary data.</text>
</comment>
<evidence type="ECO:0000313" key="3">
    <source>
        <dbReference type="Proteomes" id="UP001594351"/>
    </source>
</evidence>
<dbReference type="EC" id="1.5.1.-" evidence="2"/>
<dbReference type="SUPFAM" id="SSF50475">
    <property type="entry name" value="FMN-binding split barrel"/>
    <property type="match status" value="1"/>
</dbReference>
<dbReference type="GO" id="GO:0016491">
    <property type="term" value="F:oxidoreductase activity"/>
    <property type="evidence" value="ECO:0007669"/>
    <property type="project" value="UniProtKB-KW"/>
</dbReference>
<evidence type="ECO:0000313" key="2">
    <source>
        <dbReference type="EMBL" id="MFC1848736.1"/>
    </source>
</evidence>
<accession>A0ABV6YRJ0</accession>
<dbReference type="PANTHER" id="PTHR43241:SF1">
    <property type="entry name" value="FLAVIN REDUCTASE LIKE DOMAIN-CONTAINING PROTEIN"/>
    <property type="match status" value="1"/>
</dbReference>
<dbReference type="InterPro" id="IPR053310">
    <property type="entry name" value="Flavoredoxin-like"/>
</dbReference>
<sequence>MNKKPLEKLSAAYRLLNPGCVVLVTVGDENRDNIFTVTWNMPLRREPGMVALLSGKRHFSYPYMVKTGEFGLNIPDASIAEAVLGCGSVSGKTEPDKFARFGLTRQLPVHIKAPLIAEAVGSLECRICQIVDLGASSLLIAQILSATVVSEHFQAGTWIFDNGLRLLHHLGGKSFCVSDQALVVGS</sequence>
<dbReference type="InterPro" id="IPR002563">
    <property type="entry name" value="Flavin_Rdtase-like_dom"/>
</dbReference>
<dbReference type="SMART" id="SM00903">
    <property type="entry name" value="Flavin_Reduct"/>
    <property type="match status" value="1"/>
</dbReference>
<evidence type="ECO:0000259" key="1">
    <source>
        <dbReference type="SMART" id="SM00903"/>
    </source>
</evidence>
<feature type="domain" description="Flavin reductase like" evidence="1">
    <location>
        <begin position="14"/>
        <end position="160"/>
    </location>
</feature>
<dbReference type="PANTHER" id="PTHR43241">
    <property type="entry name" value="FLAVIN REDUCTASE DOMAIN PROTEIN"/>
    <property type="match status" value="1"/>
</dbReference>
<name>A0ABV6YRJ0_UNCC1</name>
<dbReference type="InterPro" id="IPR012349">
    <property type="entry name" value="Split_barrel_FMN-bd"/>
</dbReference>
<keyword evidence="3" id="KW-1185">Reference proteome</keyword>
<dbReference type="Gene3D" id="2.30.110.10">
    <property type="entry name" value="Electron Transport, Fmn-binding Protein, Chain A"/>
    <property type="match status" value="1"/>
</dbReference>
<keyword evidence="2" id="KW-0560">Oxidoreductase</keyword>
<organism evidence="2 3">
    <name type="scientific">candidate division CSSED10-310 bacterium</name>
    <dbReference type="NCBI Taxonomy" id="2855610"/>
    <lineage>
        <taxon>Bacteria</taxon>
        <taxon>Bacteria division CSSED10-310</taxon>
    </lineage>
</organism>
<protein>
    <submittedName>
        <fullName evidence="2">Flavin reductase family protein</fullName>
        <ecNumber evidence="2">1.5.1.-</ecNumber>
    </submittedName>
</protein>
<gene>
    <name evidence="2" type="ORF">ACFL27_00885</name>
</gene>
<reference evidence="2 3" key="1">
    <citation type="submission" date="2024-09" db="EMBL/GenBank/DDBJ databases">
        <title>Laminarin stimulates single cell rates of sulfate reduction while oxygen inhibits transcriptomic activity in coastal marine sediment.</title>
        <authorList>
            <person name="Lindsay M."/>
            <person name="Orcutt B."/>
            <person name="Emerson D."/>
            <person name="Stepanauskas R."/>
            <person name="D'Angelo T."/>
        </authorList>
    </citation>
    <scope>NUCLEOTIDE SEQUENCE [LARGE SCALE GENOMIC DNA]</scope>
    <source>
        <strain evidence="2">SAG AM-311-K15</strain>
    </source>
</reference>